<evidence type="ECO:0000313" key="3">
    <source>
        <dbReference type="Proteomes" id="UP000233781"/>
    </source>
</evidence>
<evidence type="ECO:0000259" key="1">
    <source>
        <dbReference type="Pfam" id="PF12697"/>
    </source>
</evidence>
<dbReference type="InterPro" id="IPR000073">
    <property type="entry name" value="AB_hydrolase_1"/>
</dbReference>
<dbReference type="SUPFAM" id="SSF53474">
    <property type="entry name" value="alpha/beta-Hydrolases"/>
    <property type="match status" value="1"/>
</dbReference>
<organism evidence="2 3">
    <name type="scientific">Phycicoccus duodecadis</name>
    <dbReference type="NCBI Taxonomy" id="173053"/>
    <lineage>
        <taxon>Bacteria</taxon>
        <taxon>Bacillati</taxon>
        <taxon>Actinomycetota</taxon>
        <taxon>Actinomycetes</taxon>
        <taxon>Micrococcales</taxon>
        <taxon>Intrasporangiaceae</taxon>
        <taxon>Phycicoccus</taxon>
    </lineage>
</organism>
<dbReference type="OrthoDB" id="63519at2"/>
<keyword evidence="3" id="KW-1185">Reference proteome</keyword>
<dbReference type="AlphaFoldDB" id="A0A2N3YJG9"/>
<reference evidence="2 3" key="1">
    <citation type="submission" date="2017-12" db="EMBL/GenBank/DDBJ databases">
        <title>Sequencing the genomes of 1000 Actinobacteria strains.</title>
        <authorList>
            <person name="Klenk H.-P."/>
        </authorList>
    </citation>
    <scope>NUCLEOTIDE SEQUENCE [LARGE SCALE GENOMIC DNA]</scope>
    <source>
        <strain evidence="2 3">DSM 12806</strain>
    </source>
</reference>
<dbReference type="Gene3D" id="3.40.50.1820">
    <property type="entry name" value="alpha/beta hydrolase"/>
    <property type="match status" value="1"/>
</dbReference>
<dbReference type="RefSeq" id="WP_158239822.1">
    <property type="nucleotide sequence ID" value="NZ_PJNE01000001.1"/>
</dbReference>
<proteinExistence type="predicted"/>
<dbReference type="GO" id="GO:0003824">
    <property type="term" value="F:catalytic activity"/>
    <property type="evidence" value="ECO:0007669"/>
    <property type="project" value="UniProtKB-ARBA"/>
</dbReference>
<dbReference type="GO" id="GO:0016020">
    <property type="term" value="C:membrane"/>
    <property type="evidence" value="ECO:0007669"/>
    <property type="project" value="TreeGrafter"/>
</dbReference>
<dbReference type="PANTHER" id="PTHR43798:SF33">
    <property type="entry name" value="HYDROLASE, PUTATIVE (AFU_ORTHOLOGUE AFUA_2G14860)-RELATED"/>
    <property type="match status" value="1"/>
</dbReference>
<sequence length="299" mass="31183">MDADPEPEQRLLDVPGHPGAVVRVEVVNPRAPATALFASGLGLPLELWHPVASLLPGVRCVLFDRPGTGGSGPWPTAATFADQVRLLGTVLEATAAGGEGGGRVVVVGHSHGGLFAEGLARSRPDVVRGLVLVDASDPGHEATRHQLEGRPAALARRLAALPGVARGTRRLTGRLLVTGGTATGAPRAARRAVTRAYGSPVQLRAAVDELAAVRADALALESLAARRPLPDVPVRLVVATRAAGPLSVRRTGWLRRMDHRVAQLGPRVVRIDVEAAHLVMLDAPRAVARAVEETLSPDA</sequence>
<dbReference type="Proteomes" id="UP000233781">
    <property type="component" value="Unassembled WGS sequence"/>
</dbReference>
<comment type="caution">
    <text evidence="2">The sequence shown here is derived from an EMBL/GenBank/DDBJ whole genome shotgun (WGS) entry which is preliminary data.</text>
</comment>
<gene>
    <name evidence="2" type="ORF">ATL31_1825</name>
</gene>
<dbReference type="PANTHER" id="PTHR43798">
    <property type="entry name" value="MONOACYLGLYCEROL LIPASE"/>
    <property type="match status" value="1"/>
</dbReference>
<dbReference type="EMBL" id="PJNE01000001">
    <property type="protein sequence ID" value="PKW26996.1"/>
    <property type="molecule type" value="Genomic_DNA"/>
</dbReference>
<dbReference type="Pfam" id="PF12697">
    <property type="entry name" value="Abhydrolase_6"/>
    <property type="match status" value="1"/>
</dbReference>
<dbReference type="InterPro" id="IPR050266">
    <property type="entry name" value="AB_hydrolase_sf"/>
</dbReference>
<evidence type="ECO:0000313" key="2">
    <source>
        <dbReference type="EMBL" id="PKW26996.1"/>
    </source>
</evidence>
<protein>
    <submittedName>
        <fullName evidence="2">Pimeloyl-ACP methyl ester carboxylesterase</fullName>
    </submittedName>
</protein>
<feature type="domain" description="AB hydrolase-1" evidence="1">
    <location>
        <begin position="36"/>
        <end position="290"/>
    </location>
</feature>
<accession>A0A2N3YJG9</accession>
<name>A0A2N3YJG9_9MICO</name>
<dbReference type="InterPro" id="IPR029058">
    <property type="entry name" value="AB_hydrolase_fold"/>
</dbReference>